<feature type="compositionally biased region" description="Low complexity" evidence="1">
    <location>
        <begin position="367"/>
        <end position="385"/>
    </location>
</feature>
<proteinExistence type="predicted"/>
<dbReference type="EMBL" id="MU855641">
    <property type="protein sequence ID" value="KAK3900745.1"/>
    <property type="molecule type" value="Genomic_DNA"/>
</dbReference>
<evidence type="ECO:0000313" key="2">
    <source>
        <dbReference type="EMBL" id="KAK3900745.1"/>
    </source>
</evidence>
<dbReference type="Proteomes" id="UP001303889">
    <property type="component" value="Unassembled WGS sequence"/>
</dbReference>
<accession>A0AAN6MH36</accession>
<protein>
    <submittedName>
        <fullName evidence="2">Uncharacterized protein</fullName>
    </submittedName>
</protein>
<feature type="region of interest" description="Disordered" evidence="1">
    <location>
        <begin position="1"/>
        <end position="30"/>
    </location>
</feature>
<feature type="region of interest" description="Disordered" evidence="1">
    <location>
        <begin position="338"/>
        <end position="385"/>
    </location>
</feature>
<gene>
    <name evidence="2" type="ORF">C8A05DRAFT_35595</name>
</gene>
<feature type="region of interest" description="Disordered" evidence="1">
    <location>
        <begin position="75"/>
        <end position="100"/>
    </location>
</feature>
<feature type="compositionally biased region" description="Basic and acidic residues" evidence="1">
    <location>
        <begin position="75"/>
        <end position="89"/>
    </location>
</feature>
<evidence type="ECO:0000256" key="1">
    <source>
        <dbReference type="SAM" id="MobiDB-lite"/>
    </source>
</evidence>
<keyword evidence="3" id="KW-1185">Reference proteome</keyword>
<sequence>MATTAAPDKQHGGRYHVDNGAPRLSTPDALPPLERLSINRLLALYPRERLLVHPLRWTGRQLDLLACRIHSRRADAPSDDHSADHDEARSVSCSSGPGPGSLPRRLARLLATRLEGGMSMDAAEFADTVALLLAPISPRPIWIHSKSLGLHLEQRSVASIPVLYASVSMRPPASGSITLAYLDSIDICRARSDHLTPPLNGDRTNWAGFHRAIALGKMYKPVDPEQDPFLVALVIALAQRDRRRAAQPLPPDSSFAVRILCTGEGHPKPINIYVAHVRSSFLNKLDFPDLEPAAGSGLDITHWRVPTEPFQTLPHRVCRALGLLDRSHGEILAQYVGRPMAGSKRKRDHSDGCMPNPSSTCQPRKGAASPAVPPAAGDALAGADR</sequence>
<comment type="caution">
    <text evidence="2">The sequence shown here is derived from an EMBL/GenBank/DDBJ whole genome shotgun (WGS) entry which is preliminary data.</text>
</comment>
<feature type="compositionally biased region" description="Low complexity" evidence="1">
    <location>
        <begin position="90"/>
        <end position="100"/>
    </location>
</feature>
<evidence type="ECO:0000313" key="3">
    <source>
        <dbReference type="Proteomes" id="UP001303889"/>
    </source>
</evidence>
<organism evidence="2 3">
    <name type="scientific">Staphylotrichum tortipilum</name>
    <dbReference type="NCBI Taxonomy" id="2831512"/>
    <lineage>
        <taxon>Eukaryota</taxon>
        <taxon>Fungi</taxon>
        <taxon>Dikarya</taxon>
        <taxon>Ascomycota</taxon>
        <taxon>Pezizomycotina</taxon>
        <taxon>Sordariomycetes</taxon>
        <taxon>Sordariomycetidae</taxon>
        <taxon>Sordariales</taxon>
        <taxon>Chaetomiaceae</taxon>
        <taxon>Staphylotrichum</taxon>
    </lineage>
</organism>
<feature type="compositionally biased region" description="Basic and acidic residues" evidence="1">
    <location>
        <begin position="8"/>
        <end position="17"/>
    </location>
</feature>
<reference evidence="2" key="2">
    <citation type="submission" date="2023-05" db="EMBL/GenBank/DDBJ databases">
        <authorList>
            <consortium name="Lawrence Berkeley National Laboratory"/>
            <person name="Steindorff A."/>
            <person name="Hensen N."/>
            <person name="Bonometti L."/>
            <person name="Westerberg I."/>
            <person name="Brannstrom I.O."/>
            <person name="Guillou S."/>
            <person name="Cros-Aarteil S."/>
            <person name="Calhoun S."/>
            <person name="Haridas S."/>
            <person name="Kuo A."/>
            <person name="Mondo S."/>
            <person name="Pangilinan J."/>
            <person name="Riley R."/>
            <person name="Labutti K."/>
            <person name="Andreopoulos B."/>
            <person name="Lipzen A."/>
            <person name="Chen C."/>
            <person name="Yanf M."/>
            <person name="Daum C."/>
            <person name="Ng V."/>
            <person name="Clum A."/>
            <person name="Ohm R."/>
            <person name="Martin F."/>
            <person name="Silar P."/>
            <person name="Natvig D."/>
            <person name="Lalanne C."/>
            <person name="Gautier V."/>
            <person name="Ament-Velasquez S.L."/>
            <person name="Kruys A."/>
            <person name="Hutchinson M.I."/>
            <person name="Powell A.J."/>
            <person name="Barry K."/>
            <person name="Miller A.N."/>
            <person name="Grigoriev I.V."/>
            <person name="Debuchy R."/>
            <person name="Gladieux P."/>
            <person name="Thoren M.H."/>
            <person name="Johannesson H."/>
        </authorList>
    </citation>
    <scope>NUCLEOTIDE SEQUENCE</scope>
    <source>
        <strain evidence="2">CBS 103.79</strain>
    </source>
</reference>
<reference evidence="2" key="1">
    <citation type="journal article" date="2023" name="Mol. Phylogenet. Evol.">
        <title>Genome-scale phylogeny and comparative genomics of the fungal order Sordariales.</title>
        <authorList>
            <person name="Hensen N."/>
            <person name="Bonometti L."/>
            <person name="Westerberg I."/>
            <person name="Brannstrom I.O."/>
            <person name="Guillou S."/>
            <person name="Cros-Aarteil S."/>
            <person name="Calhoun S."/>
            <person name="Haridas S."/>
            <person name="Kuo A."/>
            <person name="Mondo S."/>
            <person name="Pangilinan J."/>
            <person name="Riley R."/>
            <person name="LaButti K."/>
            <person name="Andreopoulos B."/>
            <person name="Lipzen A."/>
            <person name="Chen C."/>
            <person name="Yan M."/>
            <person name="Daum C."/>
            <person name="Ng V."/>
            <person name="Clum A."/>
            <person name="Steindorff A."/>
            <person name="Ohm R.A."/>
            <person name="Martin F."/>
            <person name="Silar P."/>
            <person name="Natvig D.O."/>
            <person name="Lalanne C."/>
            <person name="Gautier V."/>
            <person name="Ament-Velasquez S.L."/>
            <person name="Kruys A."/>
            <person name="Hutchinson M.I."/>
            <person name="Powell A.J."/>
            <person name="Barry K."/>
            <person name="Miller A.N."/>
            <person name="Grigoriev I.V."/>
            <person name="Debuchy R."/>
            <person name="Gladieux P."/>
            <person name="Hiltunen Thoren M."/>
            <person name="Johannesson H."/>
        </authorList>
    </citation>
    <scope>NUCLEOTIDE SEQUENCE</scope>
    <source>
        <strain evidence="2">CBS 103.79</strain>
    </source>
</reference>
<name>A0AAN6MH36_9PEZI</name>
<dbReference type="AlphaFoldDB" id="A0AAN6MH36"/>